<evidence type="ECO:0000313" key="3">
    <source>
        <dbReference type="Proteomes" id="UP001153269"/>
    </source>
</evidence>
<feature type="chain" id="PRO_5040360665" evidence="1">
    <location>
        <begin position="21"/>
        <end position="172"/>
    </location>
</feature>
<gene>
    <name evidence="2" type="ORF">PLEPLA_LOCUS16642</name>
</gene>
<accession>A0A9N7UEQ5</accession>
<evidence type="ECO:0000256" key="1">
    <source>
        <dbReference type="SAM" id="SignalP"/>
    </source>
</evidence>
<proteinExistence type="predicted"/>
<protein>
    <submittedName>
        <fullName evidence="2">Uncharacterized protein</fullName>
    </submittedName>
</protein>
<comment type="caution">
    <text evidence="2">The sequence shown here is derived from an EMBL/GenBank/DDBJ whole genome shotgun (WGS) entry which is preliminary data.</text>
</comment>
<dbReference type="Proteomes" id="UP001153269">
    <property type="component" value="Unassembled WGS sequence"/>
</dbReference>
<evidence type="ECO:0000313" key="2">
    <source>
        <dbReference type="EMBL" id="CAB1428668.1"/>
    </source>
</evidence>
<sequence>MLLKVLMELLRCNMLQLCLSTPDVHQLTGDVIEIVQNQGGLEVPIHSLEPEKEPGLSPMVTKACWTSGVWVGVCSGASVETSCGRSRRPSSGRCVTPPTNATRKRRRRTVFPIILISRELIVYFRRTEATNIRSAKSAAKAAARWKARTTLNCARTEKAARSPDSFLLKLHQ</sequence>
<dbReference type="EMBL" id="CADEAL010001078">
    <property type="protein sequence ID" value="CAB1428668.1"/>
    <property type="molecule type" value="Genomic_DNA"/>
</dbReference>
<keyword evidence="1" id="KW-0732">Signal</keyword>
<reference evidence="2" key="1">
    <citation type="submission" date="2020-03" db="EMBL/GenBank/DDBJ databases">
        <authorList>
            <person name="Weist P."/>
        </authorList>
    </citation>
    <scope>NUCLEOTIDE SEQUENCE</scope>
</reference>
<dbReference type="AlphaFoldDB" id="A0A9N7UEQ5"/>
<keyword evidence="3" id="KW-1185">Reference proteome</keyword>
<organism evidence="2 3">
    <name type="scientific">Pleuronectes platessa</name>
    <name type="common">European plaice</name>
    <dbReference type="NCBI Taxonomy" id="8262"/>
    <lineage>
        <taxon>Eukaryota</taxon>
        <taxon>Metazoa</taxon>
        <taxon>Chordata</taxon>
        <taxon>Craniata</taxon>
        <taxon>Vertebrata</taxon>
        <taxon>Euteleostomi</taxon>
        <taxon>Actinopterygii</taxon>
        <taxon>Neopterygii</taxon>
        <taxon>Teleostei</taxon>
        <taxon>Neoteleostei</taxon>
        <taxon>Acanthomorphata</taxon>
        <taxon>Carangaria</taxon>
        <taxon>Pleuronectiformes</taxon>
        <taxon>Pleuronectoidei</taxon>
        <taxon>Pleuronectidae</taxon>
        <taxon>Pleuronectes</taxon>
    </lineage>
</organism>
<feature type="signal peptide" evidence="1">
    <location>
        <begin position="1"/>
        <end position="20"/>
    </location>
</feature>
<name>A0A9N7UEQ5_PLEPL</name>